<dbReference type="EMBL" id="NTBI01000007">
    <property type="protein sequence ID" value="PAX16517.1"/>
    <property type="molecule type" value="Genomic_DNA"/>
</dbReference>
<sequence length="164" mass="18493">MTNRRYTLTITEAQARVIRDACELLARLGLGQWPEFLRHMPGQVPMEYHNAIDRLLPEMAHLLSEHGPQGTAINGWNSHLGIGNRHVPEAANVAFDLHAVIRHRLAWDRAKAEGKDKDRSHTMSVQYDTPMHYGKEPLATMERIAPTPTTQPAQTKAGFFTPEP</sequence>
<protein>
    <submittedName>
        <fullName evidence="1">Uncharacterized protein</fullName>
    </submittedName>
</protein>
<gene>
    <name evidence="1" type="ORF">CLI92_09310</name>
</gene>
<dbReference type="Proteomes" id="UP000217780">
    <property type="component" value="Unassembled WGS sequence"/>
</dbReference>
<dbReference type="GeneID" id="93874834"/>
<accession>A0A2A2T4Y8</accession>
<evidence type="ECO:0000313" key="1">
    <source>
        <dbReference type="EMBL" id="PAX16517.1"/>
    </source>
</evidence>
<name>A0A2A2T4Y8_9BURK</name>
<proteinExistence type="predicted"/>
<dbReference type="AlphaFoldDB" id="A0A2A2T4Y8"/>
<comment type="caution">
    <text evidence="1">The sequence shown here is derived from an EMBL/GenBank/DDBJ whole genome shotgun (WGS) entry which is preliminary data.</text>
</comment>
<dbReference type="RefSeq" id="WP_095543679.1">
    <property type="nucleotide sequence ID" value="NZ_NSJC01000044.1"/>
</dbReference>
<reference evidence="1 2" key="1">
    <citation type="submission" date="2017-08" db="EMBL/GenBank/DDBJ databases">
        <title>WGS of Clinical strains of the CDC Group NO-1 linked to zoonotic infections in humans.</title>
        <authorList>
            <person name="Bernier A.-M."/>
            <person name="Bernard K."/>
        </authorList>
    </citation>
    <scope>NUCLEOTIDE SEQUENCE [LARGE SCALE GENOMIC DNA]</scope>
    <source>
        <strain evidence="1 2">NML91-0035</strain>
    </source>
</reference>
<evidence type="ECO:0000313" key="2">
    <source>
        <dbReference type="Proteomes" id="UP000217780"/>
    </source>
</evidence>
<organism evidence="1 2">
    <name type="scientific">Vandammella animalimorsus</name>
    <dbReference type="NCBI Taxonomy" id="2029117"/>
    <lineage>
        <taxon>Bacteria</taxon>
        <taxon>Pseudomonadati</taxon>
        <taxon>Pseudomonadota</taxon>
        <taxon>Betaproteobacteria</taxon>
        <taxon>Burkholderiales</taxon>
        <taxon>Comamonadaceae</taxon>
        <taxon>Vandammella</taxon>
    </lineage>
</organism>